<feature type="domain" description="FAD-binding" evidence="6">
    <location>
        <begin position="13"/>
        <end position="175"/>
    </location>
</feature>
<evidence type="ECO:0000256" key="5">
    <source>
        <dbReference type="SAM" id="Phobius"/>
    </source>
</evidence>
<evidence type="ECO:0000256" key="3">
    <source>
        <dbReference type="ARBA" id="ARBA00022827"/>
    </source>
</evidence>
<dbReference type="GO" id="GO:0004497">
    <property type="term" value="F:monooxygenase activity"/>
    <property type="evidence" value="ECO:0007669"/>
    <property type="project" value="InterPro"/>
</dbReference>
<dbReference type="Proteomes" id="UP000663193">
    <property type="component" value="Chromosome 1"/>
</dbReference>
<keyword evidence="5" id="KW-0812">Transmembrane</keyword>
<reference evidence="8" key="1">
    <citation type="journal article" date="2021" name="BMC Genomics">
        <title>Chromosome-level genome assembly and manually-curated proteome of model necrotroph Parastagonospora nodorum Sn15 reveals a genome-wide trove of candidate effector homologs, and redundancy of virulence-related functions within an accessory chromosome.</title>
        <authorList>
            <person name="Bertazzoni S."/>
            <person name="Jones D.A.B."/>
            <person name="Phan H.T."/>
            <person name="Tan K.-C."/>
            <person name="Hane J.K."/>
        </authorList>
    </citation>
    <scope>NUCLEOTIDE SEQUENCE [LARGE SCALE GENOMIC DNA]</scope>
    <source>
        <strain evidence="8">SN15 / ATCC MYA-4574 / FGSC 10173)</strain>
    </source>
</reference>
<evidence type="ECO:0000313" key="8">
    <source>
        <dbReference type="Proteomes" id="UP000663193"/>
    </source>
</evidence>
<feature type="transmembrane region" description="Helical" evidence="5">
    <location>
        <begin position="395"/>
        <end position="413"/>
    </location>
</feature>
<dbReference type="AlphaFoldDB" id="A0A7U2HWI8"/>
<dbReference type="InterPro" id="IPR002938">
    <property type="entry name" value="FAD-bd"/>
</dbReference>
<keyword evidence="2" id="KW-0285">Flavoprotein</keyword>
<evidence type="ECO:0000313" key="7">
    <source>
        <dbReference type="EMBL" id="QRC91291.1"/>
    </source>
</evidence>
<feature type="domain" description="FAD-binding" evidence="6">
    <location>
        <begin position="294"/>
        <end position="382"/>
    </location>
</feature>
<keyword evidence="4" id="KW-0560">Oxidoreductase</keyword>
<sequence>MVQSDQSPQRPFRVVIVGAGLVGLSLSHALQLANIDHIVLEKHKEIVSLHGAALVLYPGVARVFDQFGILKGVQDSATPMQKESLRWPDGRVLAHPKRLSALSEAFDSPPIFFERQKCVTVLYNGLPDRSKVRTCARVERFEHTEFSVKVFLADGTYEEGDIVIGADGVHSLTRQLMWDYAAKNEPDAVPKSDKTAIFSQYKGVFGVTDQGDLPDLGDADTHVVLGDGSTKLLFTQPGIAYWGITFKDEYSCPPKPYKPSLDEQEQVGERFKDVKMTENLTFGDLWKNKSRSAVLNIEEGILDKWHAGRIVLVGDSAHKMTADLGMGANMAIESAITLCNLLYRMTSCSKDADFHPAPAQLSTLFSTYQATRHKRAKAFVDLSGRMTRMRSYAGFWSYFFLTRIATLPWIMTYQTNKLVDAWREAPKLEYVGTRTINEGAEGWKRRDEKANRVNVWMVYLVVMSVVGVGMWYAVRPHSGVRVHV</sequence>
<keyword evidence="3" id="KW-0274">FAD</keyword>
<dbReference type="OMA" id="VREIMWD"/>
<protein>
    <recommendedName>
        <fullName evidence="6">FAD-binding domain-containing protein</fullName>
    </recommendedName>
</protein>
<accession>A0A7U2HWI8</accession>
<dbReference type="PRINTS" id="PR00420">
    <property type="entry name" value="RNGMNOXGNASE"/>
</dbReference>
<organism evidence="7 8">
    <name type="scientific">Phaeosphaeria nodorum (strain SN15 / ATCC MYA-4574 / FGSC 10173)</name>
    <name type="common">Glume blotch fungus</name>
    <name type="synonym">Parastagonospora nodorum</name>
    <dbReference type="NCBI Taxonomy" id="321614"/>
    <lineage>
        <taxon>Eukaryota</taxon>
        <taxon>Fungi</taxon>
        <taxon>Dikarya</taxon>
        <taxon>Ascomycota</taxon>
        <taxon>Pezizomycotina</taxon>
        <taxon>Dothideomycetes</taxon>
        <taxon>Pleosporomycetidae</taxon>
        <taxon>Pleosporales</taxon>
        <taxon>Pleosporineae</taxon>
        <taxon>Phaeosphaeriaceae</taxon>
        <taxon>Parastagonospora</taxon>
    </lineage>
</organism>
<dbReference type="OrthoDB" id="2431938at2759"/>
<gene>
    <name evidence="7" type="ORF">JI435_007950</name>
</gene>
<keyword evidence="8" id="KW-1185">Reference proteome</keyword>
<keyword evidence="5" id="KW-1133">Transmembrane helix</keyword>
<dbReference type="InterPro" id="IPR050562">
    <property type="entry name" value="FAD_mOase_fung"/>
</dbReference>
<dbReference type="GO" id="GO:0071949">
    <property type="term" value="F:FAD binding"/>
    <property type="evidence" value="ECO:0007669"/>
    <property type="project" value="InterPro"/>
</dbReference>
<evidence type="ECO:0000256" key="2">
    <source>
        <dbReference type="ARBA" id="ARBA00022630"/>
    </source>
</evidence>
<evidence type="ECO:0000256" key="4">
    <source>
        <dbReference type="ARBA" id="ARBA00023002"/>
    </source>
</evidence>
<proteinExistence type="inferred from homology"/>
<dbReference type="VEuPathDB" id="FungiDB:JI435_007950"/>
<dbReference type="InterPro" id="IPR036188">
    <property type="entry name" value="FAD/NAD-bd_sf"/>
</dbReference>
<dbReference type="PANTHER" id="PTHR47356">
    <property type="entry name" value="FAD-DEPENDENT MONOOXYGENASE ASQG-RELATED"/>
    <property type="match status" value="1"/>
</dbReference>
<evidence type="ECO:0000256" key="1">
    <source>
        <dbReference type="ARBA" id="ARBA00007992"/>
    </source>
</evidence>
<feature type="transmembrane region" description="Helical" evidence="5">
    <location>
        <begin position="453"/>
        <end position="474"/>
    </location>
</feature>
<name>A0A7U2HWI8_PHANO</name>
<comment type="similarity">
    <text evidence="1">Belongs to the paxM FAD-dependent monooxygenase family.</text>
</comment>
<dbReference type="SUPFAM" id="SSF51905">
    <property type="entry name" value="FAD/NAD(P)-binding domain"/>
    <property type="match status" value="1"/>
</dbReference>
<evidence type="ECO:0000259" key="6">
    <source>
        <dbReference type="Pfam" id="PF01494"/>
    </source>
</evidence>
<dbReference type="PANTHER" id="PTHR47356:SF2">
    <property type="entry name" value="FAD-BINDING DOMAIN-CONTAINING PROTEIN-RELATED"/>
    <property type="match status" value="1"/>
</dbReference>
<dbReference type="RefSeq" id="XP_001791468.1">
    <property type="nucleotide sequence ID" value="XM_001791416.1"/>
</dbReference>
<dbReference type="Pfam" id="PF01494">
    <property type="entry name" value="FAD_binding_3"/>
    <property type="match status" value="2"/>
</dbReference>
<keyword evidence="5" id="KW-0472">Membrane</keyword>
<dbReference type="EMBL" id="CP069023">
    <property type="protein sequence ID" value="QRC91291.1"/>
    <property type="molecule type" value="Genomic_DNA"/>
</dbReference>
<dbReference type="KEGG" id="pno:SNOG_00795"/>
<dbReference type="Gene3D" id="3.50.50.60">
    <property type="entry name" value="FAD/NAD(P)-binding domain"/>
    <property type="match status" value="1"/>
</dbReference>